<dbReference type="Gene3D" id="3.30.300.30">
    <property type="match status" value="1"/>
</dbReference>
<protein>
    <submittedName>
        <fullName evidence="3">AMP-binding protein</fullName>
    </submittedName>
</protein>
<keyword evidence="4" id="KW-1185">Reference proteome</keyword>
<evidence type="ECO:0000256" key="1">
    <source>
        <dbReference type="ARBA" id="ARBA00006432"/>
    </source>
</evidence>
<proteinExistence type="inferred from homology"/>
<dbReference type="Gene3D" id="3.40.50.12780">
    <property type="entry name" value="N-terminal domain of ligase-like"/>
    <property type="match status" value="1"/>
</dbReference>
<dbReference type="EMBL" id="CP114029">
    <property type="protein sequence ID" value="WAP70720.1"/>
    <property type="molecule type" value="Genomic_DNA"/>
</dbReference>
<dbReference type="SUPFAM" id="SSF56801">
    <property type="entry name" value="Acetyl-CoA synthetase-like"/>
    <property type="match status" value="1"/>
</dbReference>
<organism evidence="3 4">
    <name type="scientific">Jiella pelagia</name>
    <dbReference type="NCBI Taxonomy" id="2986949"/>
    <lineage>
        <taxon>Bacteria</taxon>
        <taxon>Pseudomonadati</taxon>
        <taxon>Pseudomonadota</taxon>
        <taxon>Alphaproteobacteria</taxon>
        <taxon>Hyphomicrobiales</taxon>
        <taxon>Aurantimonadaceae</taxon>
        <taxon>Jiella</taxon>
    </lineage>
</organism>
<name>A0ABY7C7C9_9HYPH</name>
<reference evidence="3" key="1">
    <citation type="submission" date="2022-12" db="EMBL/GenBank/DDBJ databases">
        <title>Jiella pelagia sp. nov., isolated from phosphonate enriched culture of Northwest Pacific surface seawater.</title>
        <authorList>
            <person name="Shin D.Y."/>
            <person name="Hwang C.Y."/>
        </authorList>
    </citation>
    <scope>NUCLEOTIDE SEQUENCE</scope>
    <source>
        <strain evidence="3">HL-NP1</strain>
    </source>
</reference>
<dbReference type="PANTHER" id="PTHR22754:SF32">
    <property type="entry name" value="DISCO-INTERACTING PROTEIN 2"/>
    <property type="match status" value="1"/>
</dbReference>
<dbReference type="Pfam" id="PF00501">
    <property type="entry name" value="AMP-binding"/>
    <property type="match status" value="1"/>
</dbReference>
<dbReference type="InterPro" id="IPR000873">
    <property type="entry name" value="AMP-dep_synth/lig_dom"/>
</dbReference>
<sequence length="309" mass="31934">MAAPSPAVPTSPTRLCLRRIGAADLARLDLSRLSVAYCGAEPVRAASLAAFAAHTAQAGFRPDALLPCYGLAEATLLVSGTAGQGLRTASTTVLGKQAERTVCGTPPSGCRITIRHPQSGALLAPGETGEVCVSGAHVAAGEWEAATGRIVPLSNAAFSEEGERYLRTGDLGFEAPEGLVVVDRIKDMICLQGRNVHAVDVESAAVGAGGGAIAAAAAFAVEDDAKERVVLLCEVPARGRASLDPTLESRLAAAIGADCGVRPQILFMRHGALPRTTSGKIRRSTARQQFQEGLIQPLAIEMPHAETTD</sequence>
<accession>A0ABY7C7C9</accession>
<comment type="similarity">
    <text evidence="1">Belongs to the ATP-dependent AMP-binding enzyme family.</text>
</comment>
<evidence type="ECO:0000313" key="3">
    <source>
        <dbReference type="EMBL" id="WAP70720.1"/>
    </source>
</evidence>
<evidence type="ECO:0000259" key="2">
    <source>
        <dbReference type="Pfam" id="PF00501"/>
    </source>
</evidence>
<dbReference type="InterPro" id="IPR045851">
    <property type="entry name" value="AMP-bd_C_sf"/>
</dbReference>
<gene>
    <name evidence="3" type="ORF">OH818_12300</name>
</gene>
<evidence type="ECO:0000313" key="4">
    <source>
        <dbReference type="Proteomes" id="UP001164020"/>
    </source>
</evidence>
<dbReference type="InterPro" id="IPR042099">
    <property type="entry name" value="ANL_N_sf"/>
</dbReference>
<dbReference type="PANTHER" id="PTHR22754">
    <property type="entry name" value="DISCO-INTERACTING PROTEIN 2 DIP2 -RELATED"/>
    <property type="match status" value="1"/>
</dbReference>
<dbReference type="Proteomes" id="UP001164020">
    <property type="component" value="Chromosome"/>
</dbReference>
<feature type="domain" description="AMP-dependent synthetase/ligase" evidence="2">
    <location>
        <begin position="25"/>
        <end position="141"/>
    </location>
</feature>